<evidence type="ECO:0000256" key="1">
    <source>
        <dbReference type="ARBA" id="ARBA00010618"/>
    </source>
</evidence>
<dbReference type="GO" id="GO:1990904">
    <property type="term" value="C:ribonucleoprotein complex"/>
    <property type="evidence" value="ECO:0007669"/>
    <property type="project" value="UniProtKB-KW"/>
</dbReference>
<proteinExistence type="inferred from homology"/>
<dbReference type="PROSITE" id="PS01108">
    <property type="entry name" value="RIBOSOMAL_L24"/>
    <property type="match status" value="1"/>
</dbReference>
<dbReference type="SUPFAM" id="SSF50104">
    <property type="entry name" value="Translation proteins SH3-like domain"/>
    <property type="match status" value="1"/>
</dbReference>
<feature type="domain" description="KOW" evidence="6">
    <location>
        <begin position="84"/>
        <end position="111"/>
    </location>
</feature>
<organism evidence="7 8">
    <name type="scientific">Rotaria magnacalcarata</name>
    <dbReference type="NCBI Taxonomy" id="392030"/>
    <lineage>
        <taxon>Eukaryota</taxon>
        <taxon>Metazoa</taxon>
        <taxon>Spiralia</taxon>
        <taxon>Gnathifera</taxon>
        <taxon>Rotifera</taxon>
        <taxon>Eurotatoria</taxon>
        <taxon>Bdelloidea</taxon>
        <taxon>Philodinida</taxon>
        <taxon>Philodinidae</taxon>
        <taxon>Rotaria</taxon>
    </lineage>
</organism>
<dbReference type="InterPro" id="IPR005824">
    <property type="entry name" value="KOW"/>
</dbReference>
<evidence type="ECO:0000313" key="8">
    <source>
        <dbReference type="Proteomes" id="UP000681967"/>
    </source>
</evidence>
<dbReference type="GO" id="GO:0003723">
    <property type="term" value="F:RNA binding"/>
    <property type="evidence" value="ECO:0007669"/>
    <property type="project" value="InterPro"/>
</dbReference>
<evidence type="ECO:0000256" key="2">
    <source>
        <dbReference type="ARBA" id="ARBA00022980"/>
    </source>
</evidence>
<dbReference type="PANTHER" id="PTHR12903">
    <property type="entry name" value="MITOCHONDRIAL RIBOSOMAL PROTEIN L24"/>
    <property type="match status" value="1"/>
</dbReference>
<dbReference type="GO" id="GO:0006412">
    <property type="term" value="P:translation"/>
    <property type="evidence" value="ECO:0007669"/>
    <property type="project" value="InterPro"/>
</dbReference>
<comment type="caution">
    <text evidence="7">The sequence shown here is derived from an EMBL/GenBank/DDBJ whole genome shotgun (WGS) entry which is preliminary data.</text>
</comment>
<comment type="similarity">
    <text evidence="1">Belongs to the universal ribosomal protein uL24 family.</text>
</comment>
<dbReference type="EMBL" id="CAJOBH010011683">
    <property type="protein sequence ID" value="CAF4164645.1"/>
    <property type="molecule type" value="Genomic_DNA"/>
</dbReference>
<evidence type="ECO:0000256" key="5">
    <source>
        <dbReference type="ARBA" id="ARBA00035357"/>
    </source>
</evidence>
<keyword evidence="3" id="KW-0687">Ribonucleoprotein</keyword>
<dbReference type="AlphaFoldDB" id="A0A8S2RI16"/>
<evidence type="ECO:0000256" key="3">
    <source>
        <dbReference type="ARBA" id="ARBA00023274"/>
    </source>
</evidence>
<reference evidence="7" key="1">
    <citation type="submission" date="2021-02" db="EMBL/GenBank/DDBJ databases">
        <authorList>
            <person name="Nowell W R."/>
        </authorList>
    </citation>
    <scope>NUCLEOTIDE SEQUENCE</scope>
</reference>
<dbReference type="GO" id="GO:0005840">
    <property type="term" value="C:ribosome"/>
    <property type="evidence" value="ECO:0007669"/>
    <property type="project" value="UniProtKB-KW"/>
</dbReference>
<accession>A0A8S2RI16</accession>
<dbReference type="InterPro" id="IPR041988">
    <property type="entry name" value="Ribosomal_uL24_KOW"/>
</dbReference>
<dbReference type="Proteomes" id="UP000681967">
    <property type="component" value="Unassembled WGS sequence"/>
</dbReference>
<dbReference type="CDD" id="cd06089">
    <property type="entry name" value="KOW_RPL26"/>
    <property type="match status" value="1"/>
</dbReference>
<dbReference type="InterPro" id="IPR003256">
    <property type="entry name" value="Ribosomal_uL24"/>
</dbReference>
<evidence type="ECO:0000313" key="7">
    <source>
        <dbReference type="EMBL" id="CAF4164645.1"/>
    </source>
</evidence>
<gene>
    <name evidence="7" type="ORF">BYL167_LOCUS22139</name>
</gene>
<dbReference type="SMART" id="SM00739">
    <property type="entry name" value="KOW"/>
    <property type="match status" value="1"/>
</dbReference>
<evidence type="ECO:0000256" key="4">
    <source>
        <dbReference type="ARBA" id="ARBA00035283"/>
    </source>
</evidence>
<protein>
    <recommendedName>
        <fullName evidence="4">Large ribosomal subunit protein uL24m</fullName>
    </recommendedName>
    <alternativeName>
        <fullName evidence="5">39S ribosomal protein L24, mitochondrial</fullName>
    </alternativeName>
</protein>
<sequence>MVRLTPILRWSDYFNVPKRYVERAKFNGTVIEGNMNIVPHKTIKHNDPWVYTIDPPWTDLAQRKNDPRQGHHRPQLIEPLKTWDFFRGDVVEVMVGKDKGKQGNIAAYIRELNAVFVSGLNLEIQRVNGGAIAATSISVKEKPLIAPHQVRLIDPYDGKPCTIEWRYTAEGELIIMLNLFALKSSLLTHTTKNVLTSVLPMQPIRTAFLYESKHRVNIMKRMSVHGIHNHLGRKKGQVYLWEKLIKGDEVLVEAPFFPFTEAAKAAKKPYCEVHDKYKPLKPVRIPRPDPWLDRKSFKHTKKF</sequence>
<dbReference type="GO" id="GO:0003735">
    <property type="term" value="F:structural constituent of ribosome"/>
    <property type="evidence" value="ECO:0007669"/>
    <property type="project" value="InterPro"/>
</dbReference>
<dbReference type="InterPro" id="IPR014722">
    <property type="entry name" value="Rib_uL2_dom2"/>
</dbReference>
<name>A0A8S2RI16_9BILA</name>
<evidence type="ECO:0000259" key="6">
    <source>
        <dbReference type="SMART" id="SM00739"/>
    </source>
</evidence>
<dbReference type="InterPro" id="IPR008991">
    <property type="entry name" value="Translation_prot_SH3-like_sf"/>
</dbReference>
<dbReference type="Gene3D" id="2.30.30.30">
    <property type="match status" value="1"/>
</dbReference>
<keyword evidence="2" id="KW-0689">Ribosomal protein</keyword>
<dbReference type="InterPro" id="IPR005825">
    <property type="entry name" value="Ribosomal_uL24_CS"/>
</dbReference>